<dbReference type="EnsemblMetazoa" id="GPAI033887-RA">
    <property type="protein sequence ID" value="GPAI033887-PA"/>
    <property type="gene ID" value="GPAI033887"/>
</dbReference>
<evidence type="ECO:0000256" key="1">
    <source>
        <dbReference type="SAM" id="MobiDB-lite"/>
    </source>
</evidence>
<organism evidence="2 3">
    <name type="scientific">Glossina pallidipes</name>
    <name type="common">Tsetse fly</name>
    <dbReference type="NCBI Taxonomy" id="7398"/>
    <lineage>
        <taxon>Eukaryota</taxon>
        <taxon>Metazoa</taxon>
        <taxon>Ecdysozoa</taxon>
        <taxon>Arthropoda</taxon>
        <taxon>Hexapoda</taxon>
        <taxon>Insecta</taxon>
        <taxon>Pterygota</taxon>
        <taxon>Neoptera</taxon>
        <taxon>Endopterygota</taxon>
        <taxon>Diptera</taxon>
        <taxon>Brachycera</taxon>
        <taxon>Muscomorpha</taxon>
        <taxon>Hippoboscoidea</taxon>
        <taxon>Glossinidae</taxon>
        <taxon>Glossina</taxon>
    </lineage>
</organism>
<accession>A0A1B0A435</accession>
<evidence type="ECO:0000313" key="3">
    <source>
        <dbReference type="Proteomes" id="UP000092445"/>
    </source>
</evidence>
<dbReference type="AlphaFoldDB" id="A0A1B0A435"/>
<reference evidence="3" key="1">
    <citation type="submission" date="2014-03" db="EMBL/GenBank/DDBJ databases">
        <authorList>
            <person name="Aksoy S."/>
            <person name="Warren W."/>
            <person name="Wilson R.K."/>
        </authorList>
    </citation>
    <scope>NUCLEOTIDE SEQUENCE [LARGE SCALE GENOMIC DNA]</scope>
    <source>
        <strain evidence="3">IAEA</strain>
    </source>
</reference>
<protein>
    <submittedName>
        <fullName evidence="2">Uncharacterized protein</fullName>
    </submittedName>
</protein>
<dbReference type="VEuPathDB" id="VectorBase:GPAI033887"/>
<name>A0A1B0A435_GLOPL</name>
<evidence type="ECO:0000313" key="2">
    <source>
        <dbReference type="EnsemblMetazoa" id="GPAI033887-PA"/>
    </source>
</evidence>
<feature type="region of interest" description="Disordered" evidence="1">
    <location>
        <begin position="96"/>
        <end position="119"/>
    </location>
</feature>
<reference evidence="2" key="2">
    <citation type="submission" date="2020-05" db="UniProtKB">
        <authorList>
            <consortium name="EnsemblMetazoa"/>
        </authorList>
    </citation>
    <scope>IDENTIFICATION</scope>
    <source>
        <strain evidence="2">IAEA</strain>
    </source>
</reference>
<sequence length="119" mass="13123">MAVYALYDSKTLHFKICAVESKEKNSNKEKQRKEHKSISLAELQHPAITAMYCEDVSSLSEAGAAQRPREGNKHKKIYVTSRIGKINLRESLLGSRAGESSLGSRAAKLSFGPRAESQS</sequence>
<keyword evidence="3" id="KW-1185">Reference proteome</keyword>
<dbReference type="Proteomes" id="UP000092445">
    <property type="component" value="Unassembled WGS sequence"/>
</dbReference>
<proteinExistence type="predicted"/>